<dbReference type="AlphaFoldDB" id="A0A0K0DR53"/>
<evidence type="ECO:0000256" key="1">
    <source>
        <dbReference type="SAM" id="SignalP"/>
    </source>
</evidence>
<keyword evidence="2" id="KW-1185">Reference proteome</keyword>
<protein>
    <submittedName>
        <fullName evidence="3">Ig-like domain-containing protein</fullName>
    </submittedName>
</protein>
<proteinExistence type="predicted"/>
<feature type="signal peptide" evidence="1">
    <location>
        <begin position="1"/>
        <end position="28"/>
    </location>
</feature>
<reference evidence="2" key="1">
    <citation type="submission" date="2012-09" db="EMBL/GenBank/DDBJ databases">
        <authorList>
            <person name="Martin A.A."/>
        </authorList>
    </citation>
    <scope>NUCLEOTIDE SEQUENCE</scope>
</reference>
<evidence type="ECO:0000313" key="3">
    <source>
        <dbReference type="WBParaSite" id="ACAC_0001424201-mRNA-1"/>
    </source>
</evidence>
<organism evidence="2 3">
    <name type="scientific">Angiostrongylus cantonensis</name>
    <name type="common">Rat lungworm</name>
    <dbReference type="NCBI Taxonomy" id="6313"/>
    <lineage>
        <taxon>Eukaryota</taxon>
        <taxon>Metazoa</taxon>
        <taxon>Ecdysozoa</taxon>
        <taxon>Nematoda</taxon>
        <taxon>Chromadorea</taxon>
        <taxon>Rhabditida</taxon>
        <taxon>Rhabditina</taxon>
        <taxon>Rhabditomorpha</taxon>
        <taxon>Strongyloidea</taxon>
        <taxon>Metastrongylidae</taxon>
        <taxon>Angiostrongylus</taxon>
    </lineage>
</organism>
<accession>A0A0K0DR53</accession>
<reference evidence="3" key="2">
    <citation type="submission" date="2017-02" db="UniProtKB">
        <authorList>
            <consortium name="WormBaseParasite"/>
        </authorList>
    </citation>
    <scope>IDENTIFICATION</scope>
</reference>
<dbReference type="STRING" id="6313.A0A0K0DR53"/>
<name>A0A0K0DR53_ANGCA</name>
<dbReference type="Proteomes" id="UP000035642">
    <property type="component" value="Unassembled WGS sequence"/>
</dbReference>
<feature type="chain" id="PRO_5005326898" evidence="1">
    <location>
        <begin position="29"/>
        <end position="193"/>
    </location>
</feature>
<evidence type="ECO:0000313" key="2">
    <source>
        <dbReference type="Proteomes" id="UP000035642"/>
    </source>
</evidence>
<keyword evidence="1" id="KW-0732">Signal</keyword>
<sequence length="193" mass="22235">LQKVSKSREHYSLLISFLIFFIISLTNSVSSVSPENAVEIESTYKPSAGTIGRAFIKAIDFFKERIFRLNNKVRDADMWKYDWQHATVGQDWRPLTKMHESGFRAEKIADKVKRFLARDSAKVRVGDRYELRLTAVDRNHSGYYRCVNKHGRRVVSMITFDIPRNSVTNSSCSSVIIHTHYVSGPPYLQLFGV</sequence>
<dbReference type="WBParaSite" id="ACAC_0001424201-mRNA-1">
    <property type="protein sequence ID" value="ACAC_0001424201-mRNA-1"/>
    <property type="gene ID" value="ACAC_0001424201"/>
</dbReference>